<proteinExistence type="predicted"/>
<protein>
    <submittedName>
        <fullName evidence="1">Uncharacterized protein</fullName>
    </submittedName>
</protein>
<accession>A0ABU7CAL2</accession>
<evidence type="ECO:0000313" key="2">
    <source>
        <dbReference type="Proteomes" id="UP001345963"/>
    </source>
</evidence>
<name>A0ABU7CAL2_9TELE</name>
<keyword evidence="2" id="KW-1185">Reference proteome</keyword>
<gene>
    <name evidence="1" type="ORF">ATANTOWER_014308</name>
</gene>
<evidence type="ECO:0000313" key="1">
    <source>
        <dbReference type="EMBL" id="MED6258915.1"/>
    </source>
</evidence>
<dbReference type="EMBL" id="JAHUTI010081665">
    <property type="protein sequence ID" value="MED6258915.1"/>
    <property type="molecule type" value="Genomic_DNA"/>
</dbReference>
<sequence>MAMCVHTELLIFCLPKKILEDGGIRETFPHWQLKQKWCGNGFCPFGGSFIGTAVEYMAKSAISNASTNNSNFKSSTDNRSVQLNQRLHIESEHYGLDRWSSKCGALDQGFVKG</sequence>
<organism evidence="1 2">
    <name type="scientific">Ataeniobius toweri</name>
    <dbReference type="NCBI Taxonomy" id="208326"/>
    <lineage>
        <taxon>Eukaryota</taxon>
        <taxon>Metazoa</taxon>
        <taxon>Chordata</taxon>
        <taxon>Craniata</taxon>
        <taxon>Vertebrata</taxon>
        <taxon>Euteleostomi</taxon>
        <taxon>Actinopterygii</taxon>
        <taxon>Neopterygii</taxon>
        <taxon>Teleostei</taxon>
        <taxon>Neoteleostei</taxon>
        <taxon>Acanthomorphata</taxon>
        <taxon>Ovalentaria</taxon>
        <taxon>Atherinomorphae</taxon>
        <taxon>Cyprinodontiformes</taxon>
        <taxon>Goodeidae</taxon>
        <taxon>Ataeniobius</taxon>
    </lineage>
</organism>
<comment type="caution">
    <text evidence="1">The sequence shown here is derived from an EMBL/GenBank/DDBJ whole genome shotgun (WGS) entry which is preliminary data.</text>
</comment>
<reference evidence="1 2" key="1">
    <citation type="submission" date="2021-07" db="EMBL/GenBank/DDBJ databases">
        <authorList>
            <person name="Palmer J.M."/>
        </authorList>
    </citation>
    <scope>NUCLEOTIDE SEQUENCE [LARGE SCALE GENOMIC DNA]</scope>
    <source>
        <strain evidence="1 2">AT_MEX2019</strain>
        <tissue evidence="1">Muscle</tissue>
    </source>
</reference>
<dbReference type="Proteomes" id="UP001345963">
    <property type="component" value="Unassembled WGS sequence"/>
</dbReference>